<dbReference type="AlphaFoldDB" id="U3C972"/>
<dbReference type="eggNOG" id="ENOG503264P">
    <property type="taxonomic scope" value="Bacteria"/>
</dbReference>
<reference evidence="1 2" key="1">
    <citation type="submission" date="2013-09" db="EMBL/GenBank/DDBJ databases">
        <title>Whole genome shotgun sequence of Vibrio azureus NBRC 104587.</title>
        <authorList>
            <person name="Isaki S."/>
            <person name="Hosoyama A."/>
            <person name="Numata M."/>
            <person name="Hashimoto M."/>
            <person name="Hosoyama Y."/>
            <person name="Tsuchikane K."/>
            <person name="Noguchi M."/>
            <person name="Hirakata S."/>
            <person name="Ichikawa N."/>
            <person name="Ohji S."/>
            <person name="Yamazoe A."/>
            <person name="Fujita N."/>
        </authorList>
    </citation>
    <scope>NUCLEOTIDE SEQUENCE [LARGE SCALE GENOMIC DNA]</scope>
    <source>
        <strain evidence="1 2">NBRC 104587</strain>
    </source>
</reference>
<accession>U3C972</accession>
<name>U3C972_9VIBR</name>
<evidence type="ECO:0000313" key="2">
    <source>
        <dbReference type="Proteomes" id="UP000016567"/>
    </source>
</evidence>
<dbReference type="InterPro" id="IPR011009">
    <property type="entry name" value="Kinase-like_dom_sf"/>
</dbReference>
<gene>
    <name evidence="1" type="ORF">VAZ01S_017_00690</name>
</gene>
<dbReference type="SUPFAM" id="SSF56112">
    <property type="entry name" value="Protein kinase-like (PK-like)"/>
    <property type="match status" value="1"/>
</dbReference>
<comment type="caution">
    <text evidence="1">The sequence shown here is derived from an EMBL/GenBank/DDBJ whole genome shotgun (WGS) entry which is preliminary data.</text>
</comment>
<evidence type="ECO:0000313" key="1">
    <source>
        <dbReference type="EMBL" id="GAD74973.1"/>
    </source>
</evidence>
<dbReference type="Proteomes" id="UP000016567">
    <property type="component" value="Unassembled WGS sequence"/>
</dbReference>
<sequence length="123" mass="14362">MSVQGQCQYHHLLPFYESGLVNDRADIYREIQLMLDKGYGFTLIAKLISCDRFNYLQVAQILNRLARGLNHLEQARKCKLLSFGFKTVNDSDEQARIMTHLKNKGHRLTDVWQVIHDERNGEI</sequence>
<proteinExistence type="predicted"/>
<organism evidence="1 2">
    <name type="scientific">Vibrio azureus NBRC 104587</name>
    <dbReference type="NCBI Taxonomy" id="1219077"/>
    <lineage>
        <taxon>Bacteria</taxon>
        <taxon>Pseudomonadati</taxon>
        <taxon>Pseudomonadota</taxon>
        <taxon>Gammaproteobacteria</taxon>
        <taxon>Vibrionales</taxon>
        <taxon>Vibrionaceae</taxon>
        <taxon>Vibrio</taxon>
    </lineage>
</organism>
<dbReference type="EMBL" id="BATL01000017">
    <property type="protein sequence ID" value="GAD74973.1"/>
    <property type="molecule type" value="Genomic_DNA"/>
</dbReference>
<keyword evidence="2" id="KW-1185">Reference proteome</keyword>
<protein>
    <submittedName>
        <fullName evidence="1">Uncharacterized protein</fullName>
    </submittedName>
</protein>